<dbReference type="RefSeq" id="WP_009899334.1">
    <property type="nucleotide sequence ID" value="NZ_FUQT01000003.1"/>
</dbReference>
<evidence type="ECO:0000313" key="2">
    <source>
        <dbReference type="Proteomes" id="UP000878956"/>
    </source>
</evidence>
<name>A0AAN5VQ48_CLODI</name>
<comment type="caution">
    <text evidence="1">The sequence shown here is derived from an EMBL/GenBank/DDBJ whole genome shotgun (WGS) entry which is preliminary data.</text>
</comment>
<protein>
    <submittedName>
        <fullName evidence="1">Uncharacterized protein</fullName>
    </submittedName>
</protein>
<dbReference type="Proteomes" id="UP000878956">
    <property type="component" value="Unassembled WGS sequence"/>
</dbReference>
<accession>A0AAN5VQ48</accession>
<dbReference type="EMBL" id="DAEPXK010000086">
    <property type="protein sequence ID" value="HBH1544480.1"/>
    <property type="molecule type" value="Genomic_DNA"/>
</dbReference>
<proteinExistence type="predicted"/>
<evidence type="ECO:0000313" key="1">
    <source>
        <dbReference type="EMBL" id="HBH1544480.1"/>
    </source>
</evidence>
<organism evidence="1 2">
    <name type="scientific">Clostridioides difficile</name>
    <name type="common">Peptoclostridium difficile</name>
    <dbReference type="NCBI Taxonomy" id="1496"/>
    <lineage>
        <taxon>Bacteria</taxon>
        <taxon>Bacillati</taxon>
        <taxon>Bacillota</taxon>
        <taxon>Clostridia</taxon>
        <taxon>Peptostreptococcales</taxon>
        <taxon>Peptostreptococcaceae</taxon>
        <taxon>Clostridioides</taxon>
    </lineage>
</organism>
<sequence length="145" mass="17583">MRHNQVEKEHMGQYTEFVFAVKLKRDTPKNVIEILKFLKEDTDEEEYDIPELPKHDFFNCDRWSMLFLSDSAYFDGITNSILEFDNITESYFLTVRSNLKNYDNEIVKFLNWIKPYIDNIGHSFLGYFKYEECDNPRLIYYDEIK</sequence>
<reference evidence="1" key="2">
    <citation type="submission" date="2021-06" db="EMBL/GenBank/DDBJ databases">
        <authorList>
            <consortium name="NCBI Pathogen Detection Project"/>
        </authorList>
    </citation>
    <scope>NUCLEOTIDE SEQUENCE</scope>
    <source>
        <strain evidence="1">HN1000</strain>
    </source>
</reference>
<reference evidence="1" key="1">
    <citation type="journal article" date="2018" name="Genome Biol.">
        <title>SKESA: strategic k-mer extension for scrupulous assemblies.</title>
        <authorList>
            <person name="Souvorov A."/>
            <person name="Agarwala R."/>
            <person name="Lipman D.J."/>
        </authorList>
    </citation>
    <scope>NUCLEOTIDE SEQUENCE</scope>
    <source>
        <strain evidence="1">HN1000</strain>
    </source>
</reference>
<gene>
    <name evidence="1" type="ORF">KRM00_004031</name>
</gene>
<dbReference type="AlphaFoldDB" id="A0AAN5VQ48"/>